<dbReference type="EMBL" id="GL349498">
    <property type="protein sequence ID" value="KNC55299.1"/>
    <property type="molecule type" value="Genomic_DNA"/>
</dbReference>
<feature type="transmembrane region" description="Helical" evidence="8">
    <location>
        <begin position="1211"/>
        <end position="1232"/>
    </location>
</feature>
<dbReference type="GO" id="GO:0051213">
    <property type="term" value="F:dioxygenase activity"/>
    <property type="evidence" value="ECO:0007669"/>
    <property type="project" value="UniProtKB-KW"/>
</dbReference>
<evidence type="ECO:0000256" key="3">
    <source>
        <dbReference type="ARBA" id="ARBA00022896"/>
    </source>
</evidence>
<feature type="transmembrane region" description="Helical" evidence="8">
    <location>
        <begin position="999"/>
        <end position="1023"/>
    </location>
</feature>
<evidence type="ECO:0000256" key="7">
    <source>
        <dbReference type="SAM" id="MobiDB-lite"/>
    </source>
</evidence>
<keyword evidence="8" id="KW-0472">Membrane</keyword>
<keyword evidence="8" id="KW-0812">Transmembrane</keyword>
<dbReference type="GeneID" id="25569040"/>
<feature type="region of interest" description="Disordered" evidence="7">
    <location>
        <begin position="1028"/>
        <end position="1070"/>
    </location>
</feature>
<feature type="region of interest" description="Disordered" evidence="7">
    <location>
        <begin position="899"/>
        <end position="926"/>
    </location>
</feature>
<dbReference type="InterPro" id="IPR006620">
    <property type="entry name" value="Pro_4_hyd_alph"/>
</dbReference>
<dbReference type="InterPro" id="IPR005123">
    <property type="entry name" value="Oxoglu/Fe-dep_dioxygenase_dom"/>
</dbReference>
<name>A0A0L0DSH7_THETB</name>
<dbReference type="Proteomes" id="UP000054408">
    <property type="component" value="Unassembled WGS sequence"/>
</dbReference>
<keyword evidence="6" id="KW-0408">Iron</keyword>
<keyword evidence="2" id="KW-0479">Metal-binding</keyword>
<dbReference type="SUPFAM" id="SSF52047">
    <property type="entry name" value="RNI-like"/>
    <property type="match status" value="1"/>
</dbReference>
<dbReference type="eggNOG" id="KOG1971">
    <property type="taxonomic scope" value="Eukaryota"/>
</dbReference>
<feature type="signal peptide" evidence="9">
    <location>
        <begin position="1"/>
        <end position="27"/>
    </location>
</feature>
<keyword evidence="8" id="KW-1133">Transmembrane helix</keyword>
<accession>A0A0L0DSH7</accession>
<evidence type="ECO:0000256" key="9">
    <source>
        <dbReference type="SAM" id="SignalP"/>
    </source>
</evidence>
<proteinExistence type="predicted"/>
<dbReference type="InterPro" id="IPR032675">
    <property type="entry name" value="LRR_dom_sf"/>
</dbReference>
<protein>
    <recommendedName>
        <fullName evidence="10">Fe2OG dioxygenase domain-containing protein</fullName>
    </recommendedName>
</protein>
<keyword evidence="4" id="KW-0223">Dioxygenase</keyword>
<dbReference type="PROSITE" id="PS51471">
    <property type="entry name" value="FE2OG_OXY"/>
    <property type="match status" value="1"/>
</dbReference>
<dbReference type="GO" id="GO:0016705">
    <property type="term" value="F:oxidoreductase activity, acting on paired donors, with incorporation or reduction of molecular oxygen"/>
    <property type="evidence" value="ECO:0007669"/>
    <property type="project" value="InterPro"/>
</dbReference>
<reference evidence="11 12" key="1">
    <citation type="submission" date="2010-05" db="EMBL/GenBank/DDBJ databases">
        <title>The Genome Sequence of Thecamonas trahens ATCC 50062.</title>
        <authorList>
            <consortium name="The Broad Institute Genome Sequencing Platform"/>
            <person name="Russ C."/>
            <person name="Cuomo C."/>
            <person name="Shea T."/>
            <person name="Young S.K."/>
            <person name="Zeng Q."/>
            <person name="Koehrsen M."/>
            <person name="Haas B."/>
            <person name="Borodovsky M."/>
            <person name="Guigo R."/>
            <person name="Alvarado L."/>
            <person name="Berlin A."/>
            <person name="Bochicchio J."/>
            <person name="Borenstein D."/>
            <person name="Chapman S."/>
            <person name="Chen Z."/>
            <person name="Freedman E."/>
            <person name="Gellesch M."/>
            <person name="Goldberg J."/>
            <person name="Griggs A."/>
            <person name="Gujja S."/>
            <person name="Heilman E."/>
            <person name="Heiman D."/>
            <person name="Hepburn T."/>
            <person name="Howarth C."/>
            <person name="Jen D."/>
            <person name="Larson L."/>
            <person name="Mehta T."/>
            <person name="Park D."/>
            <person name="Pearson M."/>
            <person name="Roberts A."/>
            <person name="Saif S."/>
            <person name="Shenoy N."/>
            <person name="Sisk P."/>
            <person name="Stolte C."/>
            <person name="Sykes S."/>
            <person name="Thomson T."/>
            <person name="Walk T."/>
            <person name="White J."/>
            <person name="Yandava C."/>
            <person name="Burger G."/>
            <person name="Gray M.W."/>
            <person name="Holland P.W.H."/>
            <person name="King N."/>
            <person name="Lang F.B.F."/>
            <person name="Roger A.J."/>
            <person name="Ruiz-Trillo I."/>
            <person name="Lander E."/>
            <person name="Nusbaum C."/>
        </authorList>
    </citation>
    <scope>NUCLEOTIDE SEQUENCE [LARGE SCALE GENOMIC DNA]</scope>
    <source>
        <strain evidence="11 12">ATCC 50062</strain>
    </source>
</reference>
<feature type="transmembrane region" description="Helical" evidence="8">
    <location>
        <begin position="1244"/>
        <end position="1266"/>
    </location>
</feature>
<organism evidence="11 12">
    <name type="scientific">Thecamonas trahens ATCC 50062</name>
    <dbReference type="NCBI Taxonomy" id="461836"/>
    <lineage>
        <taxon>Eukaryota</taxon>
        <taxon>Apusozoa</taxon>
        <taxon>Apusomonadida</taxon>
        <taxon>Apusomonadidae</taxon>
        <taxon>Thecamonas</taxon>
    </lineage>
</organism>
<dbReference type="SMART" id="SM00702">
    <property type="entry name" value="P4Hc"/>
    <property type="match status" value="1"/>
</dbReference>
<evidence type="ECO:0000256" key="6">
    <source>
        <dbReference type="ARBA" id="ARBA00023004"/>
    </source>
</evidence>
<sequence length="1669" mass="179195">MLLAKRRFSLVVATVALLAALASLVAGQDPLARGITVKLSTTDGSAPDKTLGVRHVASQVTAFQFSTPPSTAVDIEGFVLTEDPCGLMPDAPSNFNGKIAIVPGGIVSVTCDPGRLAALVAKWGGKGMLVNPKILGFPAIYAPSKHRKSIAGASAFVNSLPSDFAAYIMRNPDQLTSELDPYKSAPGVVTVTVGQAPMVASERDALVALYRGTGGSGWRQPAASRNGIPWQVNTASSDPCRNNWYGVVCTADGYVDMLMLSSLDLVAAQLPAALTSLTAPSYLDLADGRIGGSIPSFPAAWRRSLIGLELQRNYMRGRIEPGTLDVLDELVFLDLSYNAFDGPVQSIPLPSTGKLLRLILNDNPLGGMLTLDPAYIGLQTLSLSGTNLTGTIPPNFLLPMTNISLLELSNNALEGTVPASVLYSSTLLKLVISGNAFTGMASPPPAVIKSEIKELYAADNSLTAIPSLDTFVELVTLDLSRNSFSGTLTLPLTGATAIFTLRLAGNSYSAVEPGFKNKATTLQVLDISSNNLDDLGTVLDRMPGELTELDLSNNGAALGPGFAFSRISGAFVRVKSVDLSDNNIGGPLLITATDVFELGSLVTLDLSNNSLVGDVPQLVGELPSLKLLDLRNNPGMEAKRGPGPFMPTFVSPDFSAADVVTLSGGACPQWIGSSGVELKVDPSYHRYLACRCRDEFYNTTRGGLDSCAACLANARCLGYPSTAVPVMIPNPGYFPSLARFEIDNPFAAVTKPTPAPTPAQTRAMRSLTQFNASATLSTTVANAFVACEFGAMKATSASNPCEVVQTTDASGATVTSFQCKEGHRGRLCADCEDDFFLRDGECVKCSQSTGVWPSVFIFFVVIVLAAVGGASILRDVVPEEIRKWERIFQGGRCSSRQTEEQLSASSDTSTVSQSSASGSDCSDGESAPAKLRRKAFLRYVQQLFQIVISFFQTLTIVVADLLLPSSILPILAIFQFSQPSSEGIGLECISEFESFEARFRAMVCLPPIIMTVLLLVFTVKFVIKFPSASSSSGSDAGDDDDSDYTWATGASGSSEGDSSCESEQAESNDGLQQRLMRTGEVYMGHVVWAIGLVANFFFLPLATYILDVFNCEEDPVSKISYFKNYPHLECSTLTVAEKVVPMVVYVVLPMLVMVAVVIYGELAAEPVAWISTSFPFWFDSFKARARYFAVIFVLRRFLYAVVVAFGSATEIYRHVVLVTTFLASIFAAYEMSPYVSPLVTRMDMTAHAVLLMAYVTALVADLLAVADEQASFVVTVFMALGAYSIVVVAVAIGIPAYRVFVKKTWHEPGAGLRLANRFGAVVHVGVAYATAEWLAKLFCAGRPLLLGPDPLADDGMRLIDPASEEYNAEELDPQVTYLVLDEDEADAQEAAEAAGEETAEPSEEEKVAQALALAKAMRDVRVEVIASEYTRLTEGLWTFDPEWMLSPLLRALLAAIESAEEAEAKKAAVDEAMKVLTDKTRLYSMPMCSSAFCMLLLEELENFEATGLPCVRPNSMNAFGLVLGELGLDTMLDDLLSCAISPLASVLYPEFSGGELDSQYSFIVQYRMSEDRDLSFHYDNADVTLNICLGASFGGGDLEFRGWLWDESTHGEETVVAHTPGVGLLHLGRHRHAARPIEWGERYNLIVWCSSSTSRFCSGHGAYHSHDGQ</sequence>
<feature type="transmembrane region" description="Helical" evidence="8">
    <location>
        <begin position="1185"/>
        <end position="1205"/>
    </location>
</feature>
<feature type="chain" id="PRO_5005537879" description="Fe2OG dioxygenase domain-containing protein" evidence="9">
    <location>
        <begin position="28"/>
        <end position="1669"/>
    </location>
</feature>
<dbReference type="RefSeq" id="XP_013753119.1">
    <property type="nucleotide sequence ID" value="XM_013897665.1"/>
</dbReference>
<feature type="domain" description="Fe2OG dioxygenase" evidence="10">
    <location>
        <begin position="1557"/>
        <end position="1651"/>
    </location>
</feature>
<evidence type="ECO:0000256" key="2">
    <source>
        <dbReference type="ARBA" id="ARBA00022723"/>
    </source>
</evidence>
<comment type="cofactor">
    <cofactor evidence="1">
        <name>L-ascorbate</name>
        <dbReference type="ChEBI" id="CHEBI:38290"/>
    </cofactor>
</comment>
<feature type="transmembrane region" description="Helical" evidence="8">
    <location>
        <begin position="1142"/>
        <end position="1164"/>
    </location>
</feature>
<keyword evidence="9" id="KW-0732">Signal</keyword>
<evidence type="ECO:0000259" key="10">
    <source>
        <dbReference type="PROSITE" id="PS51471"/>
    </source>
</evidence>
<evidence type="ECO:0000256" key="1">
    <source>
        <dbReference type="ARBA" id="ARBA00001961"/>
    </source>
</evidence>
<keyword evidence="3" id="KW-0847">Vitamin C</keyword>
<evidence type="ECO:0000256" key="8">
    <source>
        <dbReference type="SAM" id="Phobius"/>
    </source>
</evidence>
<evidence type="ECO:0000256" key="5">
    <source>
        <dbReference type="ARBA" id="ARBA00023002"/>
    </source>
</evidence>
<keyword evidence="12" id="KW-1185">Reference proteome</keyword>
<dbReference type="Pfam" id="PF00560">
    <property type="entry name" value="LRR_1"/>
    <property type="match status" value="2"/>
</dbReference>
<dbReference type="InterPro" id="IPR001611">
    <property type="entry name" value="Leu-rich_rpt"/>
</dbReference>
<evidence type="ECO:0000256" key="4">
    <source>
        <dbReference type="ARBA" id="ARBA00022964"/>
    </source>
</evidence>
<feature type="compositionally biased region" description="Low complexity" evidence="7">
    <location>
        <begin position="903"/>
        <end position="926"/>
    </location>
</feature>
<dbReference type="PANTHER" id="PTHR24014:SF4">
    <property type="entry name" value="2-OXOGLUTARATE AND IRON-DEPENDENT OXYGENASE DOMAIN-CONTAINING PROTEIN 2"/>
    <property type="match status" value="1"/>
</dbReference>
<dbReference type="OrthoDB" id="1736837at2759"/>
<feature type="transmembrane region" description="Helical" evidence="8">
    <location>
        <begin position="851"/>
        <end position="873"/>
    </location>
</feature>
<gene>
    <name evidence="11" type="ORF">AMSG_10941</name>
</gene>
<feature type="transmembrane region" description="Helical" evidence="8">
    <location>
        <begin position="1272"/>
        <end position="1294"/>
    </location>
</feature>
<evidence type="ECO:0000313" key="12">
    <source>
        <dbReference type="Proteomes" id="UP000054408"/>
    </source>
</evidence>
<dbReference type="Pfam" id="PF25238">
    <property type="entry name" value="OGFOD2-like"/>
    <property type="match status" value="1"/>
</dbReference>
<dbReference type="STRING" id="461836.A0A0L0DSH7"/>
<dbReference type="GO" id="GO:0005506">
    <property type="term" value="F:iron ion binding"/>
    <property type="evidence" value="ECO:0007669"/>
    <property type="project" value="InterPro"/>
</dbReference>
<keyword evidence="5" id="KW-0560">Oxidoreductase</keyword>
<dbReference type="GO" id="GO:0031418">
    <property type="term" value="F:L-ascorbic acid binding"/>
    <property type="evidence" value="ECO:0007669"/>
    <property type="project" value="UniProtKB-KW"/>
</dbReference>
<dbReference type="Gene3D" id="3.80.10.10">
    <property type="entry name" value="Ribonuclease Inhibitor"/>
    <property type="match status" value="2"/>
</dbReference>
<feature type="transmembrane region" description="Helical" evidence="8">
    <location>
        <begin position="1081"/>
        <end position="1106"/>
    </location>
</feature>
<dbReference type="PANTHER" id="PTHR24014">
    <property type="entry name" value="2-OXOGLUTARATE AND IRON-DEPENDENT OXYGENASE DOMAIN-CONTAINING PROTEIN 2"/>
    <property type="match status" value="1"/>
</dbReference>
<evidence type="ECO:0000313" key="11">
    <source>
        <dbReference type="EMBL" id="KNC55299.1"/>
    </source>
</evidence>